<dbReference type="GeneID" id="19123781"/>
<accession>W6Z2P9</accession>
<dbReference type="Proteomes" id="UP000054032">
    <property type="component" value="Unassembled WGS sequence"/>
</dbReference>
<dbReference type="AlphaFoldDB" id="W6Z2P9"/>
<dbReference type="KEGG" id="bor:COCMIDRAFT_39963"/>
<name>W6Z2P9_COCMI</name>
<organism evidence="1 2">
    <name type="scientific">Bipolaris oryzae ATCC 44560</name>
    <dbReference type="NCBI Taxonomy" id="930090"/>
    <lineage>
        <taxon>Eukaryota</taxon>
        <taxon>Fungi</taxon>
        <taxon>Dikarya</taxon>
        <taxon>Ascomycota</taxon>
        <taxon>Pezizomycotina</taxon>
        <taxon>Dothideomycetes</taxon>
        <taxon>Pleosporomycetidae</taxon>
        <taxon>Pleosporales</taxon>
        <taxon>Pleosporineae</taxon>
        <taxon>Pleosporaceae</taxon>
        <taxon>Bipolaris</taxon>
    </lineage>
</organism>
<dbReference type="RefSeq" id="XP_007691552.1">
    <property type="nucleotide sequence ID" value="XM_007693362.1"/>
</dbReference>
<dbReference type="HOGENOM" id="CLU_106851_0_0_1"/>
<proteinExistence type="predicted"/>
<keyword evidence="2" id="KW-1185">Reference proteome</keyword>
<sequence length="200" mass="22546">MQKTLKSSRSQDLARLTHPYTLLMTIPTGPGSATTISYWAPPEFQPCHFQLRISLKPAQIQLVQSHEDHGIVCIAAREPDLASFFRKKLEYLQTSSHDAKMVSKLVVNLRCDEVNKGVELQIFSVQIFGDEGGNLVSEGCNLLWKWTKEQSPYRKSGFWDHKLAQVLVDAEWTAGEGVVILAKGVDEEEYERVVKGEIKS</sequence>
<gene>
    <name evidence="1" type="ORF">COCMIDRAFT_39963</name>
</gene>
<evidence type="ECO:0000313" key="1">
    <source>
        <dbReference type="EMBL" id="EUC41929.1"/>
    </source>
</evidence>
<dbReference type="eggNOG" id="ENOG502SXCJ">
    <property type="taxonomic scope" value="Eukaryota"/>
</dbReference>
<dbReference type="OrthoDB" id="3476937at2759"/>
<protein>
    <submittedName>
        <fullName evidence="1">Uncharacterized protein</fullName>
    </submittedName>
</protein>
<dbReference type="EMBL" id="KI964080">
    <property type="protein sequence ID" value="EUC41929.1"/>
    <property type="molecule type" value="Genomic_DNA"/>
</dbReference>
<evidence type="ECO:0000313" key="2">
    <source>
        <dbReference type="Proteomes" id="UP000054032"/>
    </source>
</evidence>
<reference evidence="1 2" key="1">
    <citation type="journal article" date="2013" name="PLoS Genet.">
        <title>Comparative genome structure, secondary metabolite, and effector coding capacity across Cochliobolus pathogens.</title>
        <authorList>
            <person name="Condon B.J."/>
            <person name="Leng Y."/>
            <person name="Wu D."/>
            <person name="Bushley K.E."/>
            <person name="Ohm R.A."/>
            <person name="Otillar R."/>
            <person name="Martin J."/>
            <person name="Schackwitz W."/>
            <person name="Grimwood J."/>
            <person name="MohdZainudin N."/>
            <person name="Xue C."/>
            <person name="Wang R."/>
            <person name="Manning V.A."/>
            <person name="Dhillon B."/>
            <person name="Tu Z.J."/>
            <person name="Steffenson B.J."/>
            <person name="Salamov A."/>
            <person name="Sun H."/>
            <person name="Lowry S."/>
            <person name="LaButti K."/>
            <person name="Han J."/>
            <person name="Copeland A."/>
            <person name="Lindquist E."/>
            <person name="Barry K."/>
            <person name="Schmutz J."/>
            <person name="Baker S.E."/>
            <person name="Ciuffetti L.M."/>
            <person name="Grigoriev I.V."/>
            <person name="Zhong S."/>
            <person name="Turgeon B.G."/>
        </authorList>
    </citation>
    <scope>NUCLEOTIDE SEQUENCE [LARGE SCALE GENOMIC DNA]</scope>
    <source>
        <strain evidence="1 2">ATCC 44560</strain>
    </source>
</reference>